<evidence type="ECO:0000313" key="1">
    <source>
        <dbReference type="EMBL" id="KOS47658.1"/>
    </source>
</evidence>
<accession>A0A0M8P929</accession>
<name>A0A0M8P929_9EURO</name>
<keyword evidence="2" id="KW-1185">Reference proteome</keyword>
<evidence type="ECO:0000313" key="2">
    <source>
        <dbReference type="Proteomes" id="UP000037696"/>
    </source>
</evidence>
<dbReference type="Proteomes" id="UP000037696">
    <property type="component" value="Unassembled WGS sequence"/>
</dbReference>
<sequence>MSSQPISNLSFPAVSLSVFPRFANMYYFTKSTNNTYPEAQQPLSPLNFKTVVPETMPEMKQVKRLVREIHKFHALAHALDCAGRAEASLLTLHVSNVFPDDGHALVVADPNELLDRTGQALLAKLRSVQDLCETVISTISSNGV</sequence>
<dbReference type="EMBL" id="LHQQ01000013">
    <property type="protein sequence ID" value="KOS47658.1"/>
    <property type="molecule type" value="Genomic_DNA"/>
</dbReference>
<comment type="caution">
    <text evidence="1">The sequence shown here is derived from an EMBL/GenBank/DDBJ whole genome shotgun (WGS) entry which is preliminary data.</text>
</comment>
<reference evidence="1 2" key="1">
    <citation type="submission" date="2015-08" db="EMBL/GenBank/DDBJ databases">
        <title>Genome sequencing of Penicillium nordicum.</title>
        <authorList>
            <person name="Nguyen H.D."/>
            <person name="Seifert K.A."/>
        </authorList>
    </citation>
    <scope>NUCLEOTIDE SEQUENCE [LARGE SCALE GENOMIC DNA]</scope>
    <source>
        <strain evidence="1 2">DAOMC 185683</strain>
    </source>
</reference>
<organism evidence="1 2">
    <name type="scientific">Penicillium nordicum</name>
    <dbReference type="NCBI Taxonomy" id="229535"/>
    <lineage>
        <taxon>Eukaryota</taxon>
        <taxon>Fungi</taxon>
        <taxon>Dikarya</taxon>
        <taxon>Ascomycota</taxon>
        <taxon>Pezizomycotina</taxon>
        <taxon>Eurotiomycetes</taxon>
        <taxon>Eurotiomycetidae</taxon>
        <taxon>Eurotiales</taxon>
        <taxon>Aspergillaceae</taxon>
        <taxon>Penicillium</taxon>
    </lineage>
</organism>
<proteinExistence type="predicted"/>
<dbReference type="AlphaFoldDB" id="A0A0M8P929"/>
<gene>
    <name evidence="1" type="ORF">ACN38_g1314</name>
</gene>
<protein>
    <submittedName>
        <fullName evidence="1">Uncharacterized protein</fullName>
    </submittedName>
</protein>
<dbReference type="STRING" id="229535.A0A0M8P929"/>